<protein>
    <submittedName>
        <fullName evidence="1">Uncharacterized protein</fullName>
    </submittedName>
</protein>
<organism evidence="1 2">
    <name type="scientific">Pigmentiphaga humi</name>
    <dbReference type="NCBI Taxonomy" id="2478468"/>
    <lineage>
        <taxon>Bacteria</taxon>
        <taxon>Pseudomonadati</taxon>
        <taxon>Pseudomonadota</taxon>
        <taxon>Betaproteobacteria</taxon>
        <taxon>Burkholderiales</taxon>
        <taxon>Alcaligenaceae</taxon>
        <taxon>Pigmentiphaga</taxon>
    </lineage>
</organism>
<sequence length="305" mass="32129">MSLYNNVAESLSGGSLIGSIRTGMNAALGGVANSAAQAMGGGQVAQTVAKMGQSAAVNAAVNVVNKHVPMQAQRAVNLGTGVVGDIMRGDWDGAGMRVLNSGILNEMLPGFGGGIMAQTAYWGGATPLLGGISPSEAKRIYDEVRGERLSKKNLWLLEVTSRLGGGGMNMPDRFNLFATEVEYSPFIMAGDKVRVGGSVVDAIQGTEPVEMRMTTLDDEAGSIKRWFAAHHGAASARDGTVGEPDSYAITVKVVHSFITAASNRGGYEDIGLFRPVNLDVALSRREDGLQEVQMTFSQLDTFMRP</sequence>
<dbReference type="RefSeq" id="WP_124081946.1">
    <property type="nucleotide sequence ID" value="NZ_UWPJ01000039.1"/>
</dbReference>
<dbReference type="OrthoDB" id="5570236at2"/>
<dbReference type="AlphaFoldDB" id="A0A3P4BA37"/>
<gene>
    <name evidence="1" type="ORF">PIGHUM_04495</name>
</gene>
<evidence type="ECO:0000313" key="2">
    <source>
        <dbReference type="Proteomes" id="UP000277294"/>
    </source>
</evidence>
<dbReference type="EMBL" id="UWPJ01000039">
    <property type="protein sequence ID" value="VCU72396.1"/>
    <property type="molecule type" value="Genomic_DNA"/>
</dbReference>
<reference evidence="1 2" key="1">
    <citation type="submission" date="2018-10" db="EMBL/GenBank/DDBJ databases">
        <authorList>
            <person name="Criscuolo A."/>
        </authorList>
    </citation>
    <scope>NUCLEOTIDE SEQUENCE [LARGE SCALE GENOMIC DNA]</scope>
    <source>
        <strain evidence="1">DnA1</strain>
    </source>
</reference>
<evidence type="ECO:0000313" key="1">
    <source>
        <dbReference type="EMBL" id="VCU72396.1"/>
    </source>
</evidence>
<accession>A0A3P4BA37</accession>
<proteinExistence type="predicted"/>
<name>A0A3P4BA37_9BURK</name>
<dbReference type="Proteomes" id="UP000277294">
    <property type="component" value="Unassembled WGS sequence"/>
</dbReference>
<keyword evidence="2" id="KW-1185">Reference proteome</keyword>